<reference evidence="1 2" key="3">
    <citation type="journal article" date="2022" name="Microbiol. Spectr.">
        <title>Folding features and dynamics of 3D genome architecture in plant fungal pathogens.</title>
        <authorList>
            <person name="Xia C."/>
        </authorList>
    </citation>
    <scope>NUCLEOTIDE SEQUENCE [LARGE SCALE GENOMIC DNA]</scope>
    <source>
        <strain evidence="1 2">93-210</strain>
    </source>
</reference>
<protein>
    <submittedName>
        <fullName evidence="1">Uncharacterized protein</fullName>
    </submittedName>
</protein>
<dbReference type="EMBL" id="CM045880">
    <property type="protein sequence ID" value="KAI7937973.1"/>
    <property type="molecule type" value="Genomic_DNA"/>
</dbReference>
<reference evidence="2" key="1">
    <citation type="journal article" date="2018" name="BMC Genomics">
        <title>Genomic insights into host adaptation between the wheat stripe rust pathogen (Puccinia striiformis f. sp. tritici) and the barley stripe rust pathogen (Puccinia striiformis f. sp. hordei).</title>
        <authorList>
            <person name="Xia C."/>
            <person name="Wang M."/>
            <person name="Yin C."/>
            <person name="Cornejo O.E."/>
            <person name="Hulbert S.H."/>
            <person name="Chen X."/>
        </authorList>
    </citation>
    <scope>NUCLEOTIDE SEQUENCE [LARGE SCALE GENOMIC DNA]</scope>
    <source>
        <strain evidence="2">93-210</strain>
    </source>
</reference>
<sequence>MDPVIMDDDMESVLTDLSSESATNEDYPSSSELSEPPELNPISVEDDTDSLTSEDEDYDSDSTDSSEEDVPLSSLWTEKRSSIDTDEHSRLNCEDYNSDSTDPSESSEEDIPLSSYQRSPIDAHEHSTSARNEELGNSTGRNKRELTDKQQAAAKKRRNRNWSKKRSQRKLEETLENLTDLPSTCGSLFRDVRVVTRDFFPNITAETKEKKTQRRAARKFFKQFGGPKPSKEPIHPRNPTEAEISNAYKIVNDRKQFRLYSYGHVRIFDKALTKDKRSPIIADMHFQDLLKLEGYKRIDLNFLLAFLEESKKFVNVVGSEGRSCGGSMWAIGWRKSMTKLEIVGRYVNTEAIKKNQEAFNRHVQDSDKASEILWKLFHPIGNVALLANQQFMVEHNLPAFSDSQLPGTNSDSSKDFFSTNLTFTSSGFFNHPHKDTSDEPKLPFAFLLVIPTKKSTGQLAFQSEGYNVTGGPLIFPDCGFGIEFKPNTMVLAIFAQRSYVHGTLPPNEPGNFTKVGMSMQIAQKTTRICDRILAEEFVAKPHMHVGDVSHILNKIKK</sequence>
<reference evidence="2" key="2">
    <citation type="journal article" date="2018" name="Mol. Plant Microbe Interact.">
        <title>Genome sequence resources for the wheat stripe rust pathogen (Puccinia striiformis f. sp. tritici) and the barley stripe rust pathogen (Puccinia striiformis f. sp. hordei).</title>
        <authorList>
            <person name="Xia C."/>
            <person name="Wang M."/>
            <person name="Yin C."/>
            <person name="Cornejo O.E."/>
            <person name="Hulbert S.H."/>
            <person name="Chen X."/>
        </authorList>
    </citation>
    <scope>NUCLEOTIDE SEQUENCE [LARGE SCALE GENOMIC DNA]</scope>
    <source>
        <strain evidence="2">93-210</strain>
    </source>
</reference>
<organism evidence="1 2">
    <name type="scientific">Puccinia striiformis f. sp. tritici</name>
    <dbReference type="NCBI Taxonomy" id="168172"/>
    <lineage>
        <taxon>Eukaryota</taxon>
        <taxon>Fungi</taxon>
        <taxon>Dikarya</taxon>
        <taxon>Basidiomycota</taxon>
        <taxon>Pucciniomycotina</taxon>
        <taxon>Pucciniomycetes</taxon>
        <taxon>Pucciniales</taxon>
        <taxon>Pucciniaceae</taxon>
        <taxon>Puccinia</taxon>
    </lineage>
</organism>
<keyword evidence="2" id="KW-1185">Reference proteome</keyword>
<evidence type="ECO:0000313" key="1">
    <source>
        <dbReference type="EMBL" id="KAI7937973.1"/>
    </source>
</evidence>
<proteinExistence type="predicted"/>
<comment type="caution">
    <text evidence="1">The sequence shown here is derived from an EMBL/GenBank/DDBJ whole genome shotgun (WGS) entry which is preliminary data.</text>
</comment>
<dbReference type="Proteomes" id="UP001060170">
    <property type="component" value="Chromosome 16"/>
</dbReference>
<evidence type="ECO:0000313" key="2">
    <source>
        <dbReference type="Proteomes" id="UP001060170"/>
    </source>
</evidence>
<gene>
    <name evidence="1" type="ORF">MJO28_014893</name>
</gene>
<accession>A0ACC0DSS1</accession>
<name>A0ACC0DSS1_9BASI</name>